<dbReference type="HOGENOM" id="CLU_079330_0_0_14"/>
<feature type="transmembrane region" description="Helical" evidence="1">
    <location>
        <begin position="106"/>
        <end position="125"/>
    </location>
</feature>
<gene>
    <name evidence="2" type="ORF">K668_03120</name>
</gene>
<feature type="transmembrane region" description="Helical" evidence="1">
    <location>
        <begin position="160"/>
        <end position="181"/>
    </location>
</feature>
<keyword evidence="1" id="KW-0472">Membrane</keyword>
<organism evidence="2 3">
    <name type="scientific">Mycoplasmopsis bovis CQ-W70</name>
    <dbReference type="NCBI Taxonomy" id="1316930"/>
    <lineage>
        <taxon>Bacteria</taxon>
        <taxon>Bacillati</taxon>
        <taxon>Mycoplasmatota</taxon>
        <taxon>Mycoplasmoidales</taxon>
        <taxon>Metamycoplasmataceae</taxon>
        <taxon>Mycoplasmopsis</taxon>
    </lineage>
</organism>
<feature type="transmembrane region" description="Helical" evidence="1">
    <location>
        <begin position="193"/>
        <end position="213"/>
    </location>
</feature>
<dbReference type="Pfam" id="PF14808">
    <property type="entry name" value="TMEM164"/>
    <property type="match status" value="1"/>
</dbReference>
<feature type="transmembrane region" description="Helical" evidence="1">
    <location>
        <begin position="251"/>
        <end position="272"/>
    </location>
</feature>
<feature type="transmembrane region" description="Helical" evidence="1">
    <location>
        <begin position="36"/>
        <end position="54"/>
    </location>
</feature>
<reference evidence="2 3" key="1">
    <citation type="submission" date="2013-04" db="EMBL/GenBank/DDBJ databases">
        <authorList>
            <person name="Lin L."/>
            <person name="Zeng Z."/>
            <person name="Xie J."/>
            <person name="Luo L."/>
            <person name="Yang Z."/>
            <person name="Liang W."/>
            <person name="Lin H."/>
            <person name="Dong C."/>
            <person name="Sun Y."/>
        </authorList>
    </citation>
    <scope>NUCLEOTIDE SEQUENCE [LARGE SCALE GENOMIC DNA]</scope>
    <source>
        <strain evidence="2 3">CQ-W70</strain>
    </source>
</reference>
<keyword evidence="1" id="KW-0812">Transmembrane</keyword>
<accession>A0A059Y4C3</accession>
<protein>
    <submittedName>
        <fullName evidence="2">Uncharacterized protein</fullName>
    </submittedName>
</protein>
<name>A0A059Y4C3_MYCBV</name>
<dbReference type="AlphaFoldDB" id="A0A059Y4C3"/>
<evidence type="ECO:0000313" key="2">
    <source>
        <dbReference type="EMBL" id="AIA34200.1"/>
    </source>
</evidence>
<dbReference type="Proteomes" id="UP000027182">
    <property type="component" value="Chromosome"/>
</dbReference>
<sequence>MKAINNFWLPRLFSNEYIEGTLAFKGYHGALLSQSIYWSFVAAAIIASVLISLFRRIIKENYAGTKKIMFLPKVLFWRLFGILSLAGIVARCIIVILTNYQFKFEILPLHFCRLMVIFLAVAMIINRIDLIKYFGFLSVFGAISALFVPSMGEYSGADNFWFWDYLLLHIYSFVVPFLLFAISKFEYTFKTTVVTITFFVVMCLLMFGINFALDTYAKDPTWKSNYWYLGLNENNDLYQKFGKVVAWPTHILLFIFLGIVLTILFIAVWALFDKIYIIKEEGKIKAYVTRSDFWAKYKESMKQFFKRDKNRKKDEFATIAN</sequence>
<feature type="transmembrane region" description="Helical" evidence="1">
    <location>
        <begin position="130"/>
        <end position="148"/>
    </location>
</feature>
<dbReference type="EMBL" id="CP005933">
    <property type="protein sequence ID" value="AIA34200.1"/>
    <property type="molecule type" value="Genomic_DNA"/>
</dbReference>
<feature type="transmembrane region" description="Helical" evidence="1">
    <location>
        <begin position="75"/>
        <end position="100"/>
    </location>
</feature>
<dbReference type="RefSeq" id="WP_013954964.1">
    <property type="nucleotide sequence ID" value="NZ_CP005933.1"/>
</dbReference>
<keyword evidence="1" id="KW-1133">Transmembrane helix</keyword>
<proteinExistence type="predicted"/>
<dbReference type="KEGG" id="mbq:K668_03120"/>
<dbReference type="PATRIC" id="fig|1316930.3.peg.638"/>
<evidence type="ECO:0000313" key="3">
    <source>
        <dbReference type="Proteomes" id="UP000027182"/>
    </source>
</evidence>
<evidence type="ECO:0000256" key="1">
    <source>
        <dbReference type="SAM" id="Phobius"/>
    </source>
</evidence>